<evidence type="ECO:0000259" key="1">
    <source>
        <dbReference type="Pfam" id="PF01814"/>
    </source>
</evidence>
<sequence>MTHARIPDLNGRYDLYGLIHKGLRKAQCELLARLGSADFDDAAATAPLLADLRTILMLGASHLAHEDRYIHQPLEARVRASTDRLEHQHDDHRLAFAELEDMIRAIEEAPLDARASLGRRLYIAFTVFVGHDLEHMHEEETVTAPQLWANFTDAELQGIEMAIIGSLTPEKNLAFMRLMIPAMSRSERAALLGGMKVSAPADAFAAVIEFAARPHLSREDFCDLSSRLGLAA</sequence>
<evidence type="ECO:0000313" key="3">
    <source>
        <dbReference type="Proteomes" id="UP000093737"/>
    </source>
</evidence>
<dbReference type="InterPro" id="IPR045808">
    <property type="entry name" value="Hr_FBXL5"/>
</dbReference>
<dbReference type="GO" id="GO:0006879">
    <property type="term" value="P:intracellular iron ion homeostasis"/>
    <property type="evidence" value="ECO:0007669"/>
    <property type="project" value="InterPro"/>
</dbReference>
<dbReference type="CDD" id="cd12109">
    <property type="entry name" value="Hr_FBXL5"/>
    <property type="match status" value="1"/>
</dbReference>
<comment type="caution">
    <text evidence="2">The sequence shown here is derived from an EMBL/GenBank/DDBJ whole genome shotgun (WGS) entry which is preliminary data.</text>
</comment>
<feature type="domain" description="Hemerythrin-like" evidence="1">
    <location>
        <begin position="27"/>
        <end position="147"/>
    </location>
</feature>
<dbReference type="InterPro" id="IPR012312">
    <property type="entry name" value="Hemerythrin-like"/>
</dbReference>
<dbReference type="Gene3D" id="1.20.120.520">
    <property type="entry name" value="nmb1532 protein domain like"/>
    <property type="match status" value="1"/>
</dbReference>
<dbReference type="AlphaFoldDB" id="A0A6M7TX28"/>
<gene>
    <name evidence="2" type="ORF">A8145_16230</name>
</gene>
<evidence type="ECO:0000313" key="2">
    <source>
        <dbReference type="EMBL" id="OBQ65695.1"/>
    </source>
</evidence>
<protein>
    <recommendedName>
        <fullName evidence="1">Hemerythrin-like domain-containing protein</fullName>
    </recommendedName>
</protein>
<reference evidence="2 3" key="1">
    <citation type="submission" date="2016-05" db="EMBL/GenBank/DDBJ databases">
        <authorList>
            <person name="Ramsay J.P."/>
        </authorList>
    </citation>
    <scope>NUCLEOTIDE SEQUENCE [LARGE SCALE GENOMIC DNA]</scope>
    <source>
        <strain evidence="2 3">NZP2042</strain>
    </source>
</reference>
<accession>A0A6M7TX28</accession>
<name>A0A6M7TX28_RHILI</name>
<dbReference type="Pfam" id="PF01814">
    <property type="entry name" value="Hemerythrin"/>
    <property type="match status" value="1"/>
</dbReference>
<dbReference type="Proteomes" id="UP000093737">
    <property type="component" value="Unassembled WGS sequence"/>
</dbReference>
<dbReference type="RefSeq" id="WP_056575157.1">
    <property type="nucleotide sequence ID" value="NZ_CP033334.1"/>
</dbReference>
<organism evidence="2 3">
    <name type="scientific">Rhizobium loti</name>
    <name type="common">Mesorhizobium loti</name>
    <dbReference type="NCBI Taxonomy" id="381"/>
    <lineage>
        <taxon>Bacteria</taxon>
        <taxon>Pseudomonadati</taxon>
        <taxon>Pseudomonadota</taxon>
        <taxon>Alphaproteobacteria</taxon>
        <taxon>Hyphomicrobiales</taxon>
        <taxon>Phyllobacteriaceae</taxon>
        <taxon>Mesorhizobium</taxon>
    </lineage>
</organism>
<proteinExistence type="predicted"/>
<dbReference type="EMBL" id="LYTK01000012">
    <property type="protein sequence ID" value="OBQ65695.1"/>
    <property type="molecule type" value="Genomic_DNA"/>
</dbReference>